<reference evidence="4" key="1">
    <citation type="journal article" date="2019" name="Int. J. Syst. Evol. Microbiol.">
        <title>The Global Catalogue of Microorganisms (GCM) 10K type strain sequencing project: providing services to taxonomists for standard genome sequencing and annotation.</title>
        <authorList>
            <consortium name="The Broad Institute Genomics Platform"/>
            <consortium name="The Broad Institute Genome Sequencing Center for Infectious Disease"/>
            <person name="Wu L."/>
            <person name="Ma J."/>
        </authorList>
    </citation>
    <scope>NUCLEOTIDE SEQUENCE [LARGE SCALE GENOMIC DNA]</scope>
    <source>
        <strain evidence="4">CCUG 63369</strain>
    </source>
</reference>
<feature type="domain" description="CobB/CobQ-like glutamine amidotransferase" evidence="2">
    <location>
        <begin position="1"/>
        <end position="103"/>
    </location>
</feature>
<dbReference type="EMBL" id="JBHTHR010000828">
    <property type="protein sequence ID" value="MFD0803307.1"/>
    <property type="molecule type" value="Genomic_DNA"/>
</dbReference>
<dbReference type="PROSITE" id="PS51274">
    <property type="entry name" value="GATASE_COBBQ"/>
    <property type="match status" value="1"/>
</dbReference>
<evidence type="ECO:0000313" key="4">
    <source>
        <dbReference type="Proteomes" id="UP001596956"/>
    </source>
</evidence>
<protein>
    <submittedName>
        <fullName evidence="3">Cobyrinic acid a,c-diamide synthase</fullName>
    </submittedName>
</protein>
<dbReference type="Pfam" id="PF07685">
    <property type="entry name" value="GATase_3"/>
    <property type="match status" value="1"/>
</dbReference>
<evidence type="ECO:0000256" key="1">
    <source>
        <dbReference type="ARBA" id="ARBA00022962"/>
    </source>
</evidence>
<dbReference type="PANTHER" id="PTHR43873">
    <property type="entry name" value="COBYRINATE A,C-DIAMIDE SYNTHASE"/>
    <property type="match status" value="1"/>
</dbReference>
<accession>A0ABW3BJT4</accession>
<keyword evidence="4" id="KW-1185">Reference proteome</keyword>
<dbReference type="InterPro" id="IPR011698">
    <property type="entry name" value="GATase_3"/>
</dbReference>
<sequence length="124" mass="13300">PVAAECAGLLYLARSLDGAPMCGVLPADAAMTDSLTLGYRSAVAVGETLLARRGTRVRGHEFHRTAVEPRFGERPAWQWRSHSGEGFASDTISASYLHVHWAGFPAIAGRFLDAARACSEEVSQ</sequence>
<organism evidence="3 4">
    <name type="scientific">Streptomonospora algeriensis</name>
    <dbReference type="NCBI Taxonomy" id="995084"/>
    <lineage>
        <taxon>Bacteria</taxon>
        <taxon>Bacillati</taxon>
        <taxon>Actinomycetota</taxon>
        <taxon>Actinomycetes</taxon>
        <taxon>Streptosporangiales</taxon>
        <taxon>Nocardiopsidaceae</taxon>
        <taxon>Streptomonospora</taxon>
    </lineage>
</organism>
<evidence type="ECO:0000259" key="2">
    <source>
        <dbReference type="Pfam" id="PF07685"/>
    </source>
</evidence>
<dbReference type="InterPro" id="IPR029062">
    <property type="entry name" value="Class_I_gatase-like"/>
</dbReference>
<keyword evidence="1" id="KW-0315">Glutamine amidotransferase</keyword>
<dbReference type="InterPro" id="IPR004484">
    <property type="entry name" value="CbiA/CobB_synth"/>
</dbReference>
<evidence type="ECO:0000313" key="3">
    <source>
        <dbReference type="EMBL" id="MFD0803307.1"/>
    </source>
</evidence>
<proteinExistence type="predicted"/>
<name>A0ABW3BJT4_9ACTN</name>
<feature type="non-terminal residue" evidence="3">
    <location>
        <position position="1"/>
    </location>
</feature>
<comment type="caution">
    <text evidence="3">The sequence shown here is derived from an EMBL/GenBank/DDBJ whole genome shotgun (WGS) entry which is preliminary data.</text>
</comment>
<dbReference type="SUPFAM" id="SSF52317">
    <property type="entry name" value="Class I glutamine amidotransferase-like"/>
    <property type="match status" value="1"/>
</dbReference>
<gene>
    <name evidence="3" type="ORF">ACFQZU_18550</name>
</gene>
<dbReference type="PANTHER" id="PTHR43873:SF1">
    <property type="entry name" value="COBYRINATE A,C-DIAMIDE SYNTHASE"/>
    <property type="match status" value="1"/>
</dbReference>
<dbReference type="Proteomes" id="UP001596956">
    <property type="component" value="Unassembled WGS sequence"/>
</dbReference>